<dbReference type="InterPro" id="IPR002110">
    <property type="entry name" value="Ankyrin_rpt"/>
</dbReference>
<evidence type="ECO:0000313" key="5">
    <source>
        <dbReference type="Ensembl" id="ENSCCRP00010108058.1"/>
    </source>
</evidence>
<dbReference type="Ensembl" id="ENSCCRT00010120248.1">
    <property type="protein sequence ID" value="ENSCCRP00010108058.1"/>
    <property type="gene ID" value="ENSCCRG00010047686.1"/>
</dbReference>
<feature type="repeat" description="ANK" evidence="3">
    <location>
        <begin position="11"/>
        <end position="47"/>
    </location>
</feature>
<name>A0A8C1PLK2_CYPCA</name>
<dbReference type="Gene3D" id="1.25.40.20">
    <property type="entry name" value="Ankyrin repeat-containing domain"/>
    <property type="match status" value="2"/>
</dbReference>
<feature type="repeat" description="ANK" evidence="3">
    <location>
        <begin position="48"/>
        <end position="80"/>
    </location>
</feature>
<dbReference type="SMART" id="SM00248">
    <property type="entry name" value="ANK"/>
    <property type="match status" value="4"/>
</dbReference>
<keyword evidence="4" id="KW-0472">Membrane</keyword>
<dbReference type="AlphaFoldDB" id="A0A8C1PLK2"/>
<proteinExistence type="predicted"/>
<dbReference type="SUPFAM" id="SSF48403">
    <property type="entry name" value="Ankyrin repeat"/>
    <property type="match status" value="1"/>
</dbReference>
<keyword evidence="4" id="KW-1133">Transmembrane helix</keyword>
<keyword evidence="6" id="KW-1185">Reference proteome</keyword>
<dbReference type="PROSITE" id="PS50297">
    <property type="entry name" value="ANK_REP_REGION"/>
    <property type="match status" value="1"/>
</dbReference>
<dbReference type="PANTHER" id="PTHR24166:SF30">
    <property type="entry name" value="ANKYRIN REPEAT DOMAIN-CONTAINING PROTEIN 63"/>
    <property type="match status" value="1"/>
</dbReference>
<protein>
    <submittedName>
        <fullName evidence="5">Uncharacterized protein</fullName>
    </submittedName>
</protein>
<reference evidence="5" key="2">
    <citation type="submission" date="2025-09" db="UniProtKB">
        <authorList>
            <consortium name="Ensembl"/>
        </authorList>
    </citation>
    <scope>IDENTIFICATION</scope>
</reference>
<sequence length="166" mass="18422">ISYIKNMSREGAQTPLISAVFLQDSGARCRFVNLLLQRGASVNLPDESGRTPLSYACEMGHLDAVKILVKSGADPEAADAWGNTALMYAAAAGHSAVVEFLVRAFKRLGLQIDRQNKVGNSAVQVARYLRHTECLQILCHFKNIFICILLNLVMCLYIYFLHFPVF</sequence>
<keyword evidence="1" id="KW-0677">Repeat</keyword>
<dbReference type="PROSITE" id="PS50088">
    <property type="entry name" value="ANK_REPEAT"/>
    <property type="match status" value="2"/>
</dbReference>
<keyword evidence="2 3" id="KW-0040">ANK repeat</keyword>
<evidence type="ECO:0000256" key="1">
    <source>
        <dbReference type="ARBA" id="ARBA00022737"/>
    </source>
</evidence>
<organism evidence="5 6">
    <name type="scientific">Cyprinus carpio</name>
    <name type="common">Common carp</name>
    <dbReference type="NCBI Taxonomy" id="7962"/>
    <lineage>
        <taxon>Eukaryota</taxon>
        <taxon>Metazoa</taxon>
        <taxon>Chordata</taxon>
        <taxon>Craniata</taxon>
        <taxon>Vertebrata</taxon>
        <taxon>Euteleostomi</taxon>
        <taxon>Actinopterygii</taxon>
        <taxon>Neopterygii</taxon>
        <taxon>Teleostei</taxon>
        <taxon>Ostariophysi</taxon>
        <taxon>Cypriniformes</taxon>
        <taxon>Cyprinidae</taxon>
        <taxon>Cyprininae</taxon>
        <taxon>Cyprinus</taxon>
    </lineage>
</organism>
<evidence type="ECO:0000256" key="2">
    <source>
        <dbReference type="ARBA" id="ARBA00023043"/>
    </source>
</evidence>
<dbReference type="InterPro" id="IPR036770">
    <property type="entry name" value="Ankyrin_rpt-contain_sf"/>
</dbReference>
<keyword evidence="4" id="KW-0812">Transmembrane</keyword>
<feature type="transmembrane region" description="Helical" evidence="4">
    <location>
        <begin position="137"/>
        <end position="160"/>
    </location>
</feature>
<accession>A0A8C1PLK2</accession>
<reference evidence="5" key="1">
    <citation type="submission" date="2025-08" db="UniProtKB">
        <authorList>
            <consortium name="Ensembl"/>
        </authorList>
    </citation>
    <scope>IDENTIFICATION</scope>
</reference>
<dbReference type="Pfam" id="PF13637">
    <property type="entry name" value="Ank_4"/>
    <property type="match status" value="1"/>
</dbReference>
<evidence type="ECO:0000256" key="3">
    <source>
        <dbReference type="PROSITE-ProRule" id="PRU00023"/>
    </source>
</evidence>
<evidence type="ECO:0000256" key="4">
    <source>
        <dbReference type="SAM" id="Phobius"/>
    </source>
</evidence>
<dbReference type="Proteomes" id="UP000694427">
    <property type="component" value="Unplaced"/>
</dbReference>
<dbReference type="InterPro" id="IPR050889">
    <property type="entry name" value="Dendritic_Spine_Reg/Scaffold"/>
</dbReference>
<evidence type="ECO:0000313" key="6">
    <source>
        <dbReference type="Proteomes" id="UP000694427"/>
    </source>
</evidence>
<dbReference type="PANTHER" id="PTHR24166">
    <property type="entry name" value="ROLLING PEBBLES, ISOFORM B"/>
    <property type="match status" value="1"/>
</dbReference>